<organism evidence="1 2">
    <name type="scientific">Cichorium intybus</name>
    <name type="common">Chicory</name>
    <dbReference type="NCBI Taxonomy" id="13427"/>
    <lineage>
        <taxon>Eukaryota</taxon>
        <taxon>Viridiplantae</taxon>
        <taxon>Streptophyta</taxon>
        <taxon>Embryophyta</taxon>
        <taxon>Tracheophyta</taxon>
        <taxon>Spermatophyta</taxon>
        <taxon>Magnoliopsida</taxon>
        <taxon>eudicotyledons</taxon>
        <taxon>Gunneridae</taxon>
        <taxon>Pentapetalae</taxon>
        <taxon>asterids</taxon>
        <taxon>campanulids</taxon>
        <taxon>Asterales</taxon>
        <taxon>Asteraceae</taxon>
        <taxon>Cichorioideae</taxon>
        <taxon>Cichorieae</taxon>
        <taxon>Cichoriinae</taxon>
        <taxon>Cichorium</taxon>
    </lineage>
</organism>
<dbReference type="EMBL" id="CM042010">
    <property type="protein sequence ID" value="KAI3783112.1"/>
    <property type="molecule type" value="Genomic_DNA"/>
</dbReference>
<evidence type="ECO:0000313" key="1">
    <source>
        <dbReference type="EMBL" id="KAI3783112.1"/>
    </source>
</evidence>
<name>A0ACB9GI19_CICIN</name>
<reference evidence="2" key="1">
    <citation type="journal article" date="2022" name="Mol. Ecol. Resour.">
        <title>The genomes of chicory, endive, great burdock and yacon provide insights into Asteraceae palaeo-polyploidization history and plant inulin production.</title>
        <authorList>
            <person name="Fan W."/>
            <person name="Wang S."/>
            <person name="Wang H."/>
            <person name="Wang A."/>
            <person name="Jiang F."/>
            <person name="Liu H."/>
            <person name="Zhao H."/>
            <person name="Xu D."/>
            <person name="Zhang Y."/>
        </authorList>
    </citation>
    <scope>NUCLEOTIDE SEQUENCE [LARGE SCALE GENOMIC DNA]</scope>
    <source>
        <strain evidence="2">cv. Punajuju</strain>
    </source>
</reference>
<sequence length="105" mass="11709">MAYNQPNERPARSCCEKIHKALFGSCYPKKNETTNDFSTVEPHVSSTQLDSVPREEKVSEHVEHSSSNNVEDDSNNDTVSGSISHPKVTLIPRPRVDFVGKTLKP</sequence>
<proteinExistence type="predicted"/>
<gene>
    <name evidence="1" type="ORF">L2E82_13174</name>
</gene>
<reference evidence="1 2" key="2">
    <citation type="journal article" date="2022" name="Mol. Ecol. Resour.">
        <title>The genomes of chicory, endive, great burdock and yacon provide insights into Asteraceae paleo-polyploidization history and plant inulin production.</title>
        <authorList>
            <person name="Fan W."/>
            <person name="Wang S."/>
            <person name="Wang H."/>
            <person name="Wang A."/>
            <person name="Jiang F."/>
            <person name="Liu H."/>
            <person name="Zhao H."/>
            <person name="Xu D."/>
            <person name="Zhang Y."/>
        </authorList>
    </citation>
    <scope>NUCLEOTIDE SEQUENCE [LARGE SCALE GENOMIC DNA]</scope>
    <source>
        <strain evidence="2">cv. Punajuju</strain>
        <tissue evidence="1">Leaves</tissue>
    </source>
</reference>
<evidence type="ECO:0000313" key="2">
    <source>
        <dbReference type="Proteomes" id="UP001055811"/>
    </source>
</evidence>
<comment type="caution">
    <text evidence="1">The sequence shown here is derived from an EMBL/GenBank/DDBJ whole genome shotgun (WGS) entry which is preliminary data.</text>
</comment>
<accession>A0ACB9GI19</accession>
<keyword evidence="2" id="KW-1185">Reference proteome</keyword>
<dbReference type="Proteomes" id="UP001055811">
    <property type="component" value="Linkage Group LG02"/>
</dbReference>
<protein>
    <submittedName>
        <fullName evidence="1">Uncharacterized protein</fullName>
    </submittedName>
</protein>